<sequence length="789" mass="86058">MAAVAPSPNSNPQSGRRRRLSNFHILGGTPQKRKPSLSTSSTPACTPSKTLTPTTPSRALSRTPSRIPPRTSARTPFRTPRPPLHRSSVVRPSGRYTPRDSANRSRLPALSRQEIAHMYSETIKLCQDNKINARNTWTLNLIDYMSMLVKNDTNEDQLPRTVLFEDDVGNTPPTGTNFQLAGVTLDAGVKIYCSRVDSVHTNAFKVLGGLSRSGNEDGSNNLEENSESTDNGRRQRRNGRKAGTVTLETNLKNITSLKLETDLAVDPLFQKMSAAFDEGGASSMLMNNLPIGPNAQVIFDSGEVADHLVRMGDENDALEEALYDISKWLPQQPITENDTICAPFLRYFKSKQSAITVRRLSSASGEPLDEARTSTSNTLLNDGSELAEHSFGYDDNDLQDNSDMGVLPPPEVPFDMASPADCDDVTLDVSGANQTRNSVGPGLANVVAIGRGSVDLVEAGVTMLDHSDYSYFDTNALVGWAGPRHWTFRVMSTAKPDSEAGSKKRGGRKPKDKNAMLLDFSSEAPPIDFAEKFAPAKRESLIQMSTAVRNGFSKKKITLPEDHHLSIQSLYALFLKPKMFVKGGGKLYGRVGEEPDSGDSQNWYDFDNPGDTENYCPAEFKGLDDYAEGGQDQMDFDGDGEVGVELIAEPTRVEKIDINYAKVAKRVDVRQLKVGIWTKLCGGSESEGKRAGMKDREDGEQNVENCSHETSCGLPDVRDGGVQNLQSIVSSIPSIVPASSVSDVSVPYVFICLLHLANEKQLKITQGEGQSLKDLIVRAESDGQVDAVC</sequence>
<dbReference type="GO" id="GO:0007076">
    <property type="term" value="P:mitotic chromosome condensation"/>
    <property type="evidence" value="ECO:0007669"/>
    <property type="project" value="InterPro"/>
</dbReference>
<dbReference type="STRING" id="448386.A0A2V3J8C9"/>
<keyword evidence="6" id="KW-0963">Cytoplasm</keyword>
<gene>
    <name evidence="13" type="ORF">BWQ96_00302</name>
</gene>
<comment type="caution">
    <text evidence="13">The sequence shown here is derived from an EMBL/GenBank/DDBJ whole genome shotgun (WGS) entry which is preliminary data.</text>
</comment>
<dbReference type="EMBL" id="NBIV01000001">
    <property type="protein sequence ID" value="PXF50142.1"/>
    <property type="molecule type" value="Genomic_DNA"/>
</dbReference>
<protein>
    <recommendedName>
        <fullName evidence="4 11">Condensin complex subunit 2</fullName>
    </recommendedName>
</protein>
<comment type="similarity">
    <text evidence="3 11">Belongs to the CND2 (condensin subunit 2) family.</text>
</comment>
<dbReference type="GO" id="GO:0000796">
    <property type="term" value="C:condensin complex"/>
    <property type="evidence" value="ECO:0007669"/>
    <property type="project" value="InterPro"/>
</dbReference>
<evidence type="ECO:0000313" key="13">
    <source>
        <dbReference type="EMBL" id="PXF50142.1"/>
    </source>
</evidence>
<evidence type="ECO:0000256" key="6">
    <source>
        <dbReference type="ARBA" id="ARBA00022490"/>
    </source>
</evidence>
<dbReference type="PANTHER" id="PTHR13108:SF9">
    <property type="entry name" value="CONDENSIN COMPLEX SUBUNIT 2"/>
    <property type="match status" value="1"/>
</dbReference>
<dbReference type="GO" id="GO:0051301">
    <property type="term" value="P:cell division"/>
    <property type="evidence" value="ECO:0007669"/>
    <property type="project" value="UniProtKB-KW"/>
</dbReference>
<evidence type="ECO:0000256" key="3">
    <source>
        <dbReference type="ARBA" id="ARBA00009471"/>
    </source>
</evidence>
<evidence type="ECO:0000256" key="10">
    <source>
        <dbReference type="ARBA" id="ARBA00023306"/>
    </source>
</evidence>
<name>A0A2V3J8C9_9FLOR</name>
<dbReference type="PIRSF" id="PIRSF017126">
    <property type="entry name" value="Condensin_H"/>
    <property type="match status" value="1"/>
</dbReference>
<keyword evidence="7 11" id="KW-0132">Cell division</keyword>
<feature type="region of interest" description="Disordered" evidence="12">
    <location>
        <begin position="494"/>
        <end position="513"/>
    </location>
</feature>
<keyword evidence="8 11" id="KW-0498">Mitosis</keyword>
<proteinExistence type="inferred from homology"/>
<feature type="compositionally biased region" description="Low complexity" evidence="12">
    <location>
        <begin position="46"/>
        <end position="57"/>
    </location>
</feature>
<dbReference type="GO" id="GO:0005737">
    <property type="term" value="C:cytoplasm"/>
    <property type="evidence" value="ECO:0007669"/>
    <property type="project" value="UniProtKB-SubCell"/>
</dbReference>
<dbReference type="GO" id="GO:0003682">
    <property type="term" value="F:chromatin binding"/>
    <property type="evidence" value="ECO:0007669"/>
    <property type="project" value="TreeGrafter"/>
</dbReference>
<keyword evidence="5" id="KW-0158">Chromosome</keyword>
<evidence type="ECO:0000256" key="9">
    <source>
        <dbReference type="ARBA" id="ARBA00023067"/>
    </source>
</evidence>
<keyword evidence="10 11" id="KW-0131">Cell cycle</keyword>
<evidence type="ECO:0000256" key="2">
    <source>
        <dbReference type="ARBA" id="ARBA00004496"/>
    </source>
</evidence>
<dbReference type="Pfam" id="PF05786">
    <property type="entry name" value="Cnd2"/>
    <property type="match status" value="1"/>
</dbReference>
<comment type="subcellular location">
    <subcellularLocation>
        <location evidence="1">Chromosome</location>
    </subcellularLocation>
    <subcellularLocation>
        <location evidence="2">Cytoplasm</location>
    </subcellularLocation>
</comment>
<dbReference type="PANTHER" id="PTHR13108">
    <property type="entry name" value="CONDENSIN COMPLEX SUBUNIT 2"/>
    <property type="match status" value="1"/>
</dbReference>
<keyword evidence="9 11" id="KW-0226">DNA condensation</keyword>
<dbReference type="Proteomes" id="UP000247409">
    <property type="component" value="Unassembled WGS sequence"/>
</dbReference>
<evidence type="ECO:0000256" key="8">
    <source>
        <dbReference type="ARBA" id="ARBA00022776"/>
    </source>
</evidence>
<evidence type="ECO:0000256" key="5">
    <source>
        <dbReference type="ARBA" id="ARBA00022454"/>
    </source>
</evidence>
<comment type="function">
    <text evidence="11">Regulatory subunit of the condensin complex, a complex required for conversion of interphase chromatin into mitotic-like condense chromosomes.</text>
</comment>
<organism evidence="13 14">
    <name type="scientific">Gracilariopsis chorda</name>
    <dbReference type="NCBI Taxonomy" id="448386"/>
    <lineage>
        <taxon>Eukaryota</taxon>
        <taxon>Rhodophyta</taxon>
        <taxon>Florideophyceae</taxon>
        <taxon>Rhodymeniophycidae</taxon>
        <taxon>Gracilariales</taxon>
        <taxon>Gracilariaceae</taxon>
        <taxon>Gracilariopsis</taxon>
    </lineage>
</organism>
<evidence type="ECO:0000256" key="1">
    <source>
        <dbReference type="ARBA" id="ARBA00004286"/>
    </source>
</evidence>
<evidence type="ECO:0000256" key="12">
    <source>
        <dbReference type="SAM" id="MobiDB-lite"/>
    </source>
</evidence>
<dbReference type="AlphaFoldDB" id="A0A2V3J8C9"/>
<reference evidence="13 14" key="1">
    <citation type="journal article" date="2018" name="Mol. Biol. Evol.">
        <title>Analysis of the draft genome of the red seaweed Gracilariopsis chorda provides insights into genome size evolution in Rhodophyta.</title>
        <authorList>
            <person name="Lee J."/>
            <person name="Yang E.C."/>
            <person name="Graf L."/>
            <person name="Yang J.H."/>
            <person name="Qiu H."/>
            <person name="Zel Zion U."/>
            <person name="Chan C.X."/>
            <person name="Stephens T.G."/>
            <person name="Weber A.P.M."/>
            <person name="Boo G.H."/>
            <person name="Boo S.M."/>
            <person name="Kim K.M."/>
            <person name="Shin Y."/>
            <person name="Jung M."/>
            <person name="Lee S.J."/>
            <person name="Yim H.S."/>
            <person name="Lee J.H."/>
            <person name="Bhattacharya D."/>
            <person name="Yoon H.S."/>
        </authorList>
    </citation>
    <scope>NUCLEOTIDE SEQUENCE [LARGE SCALE GENOMIC DNA]</scope>
    <source>
        <strain evidence="13 14">SKKU-2015</strain>
        <tissue evidence="13">Whole body</tissue>
    </source>
</reference>
<feature type="compositionally biased region" description="Polar residues" evidence="12">
    <location>
        <begin position="212"/>
        <end position="223"/>
    </location>
</feature>
<evidence type="ECO:0000256" key="7">
    <source>
        <dbReference type="ARBA" id="ARBA00022618"/>
    </source>
</evidence>
<keyword evidence="14" id="KW-1185">Reference proteome</keyword>
<accession>A0A2V3J8C9</accession>
<feature type="compositionally biased region" description="Polar residues" evidence="12">
    <location>
        <begin position="36"/>
        <end position="45"/>
    </location>
</feature>
<feature type="region of interest" description="Disordered" evidence="12">
    <location>
        <begin position="1"/>
        <end position="105"/>
    </location>
</feature>
<evidence type="ECO:0000256" key="4">
    <source>
        <dbReference type="ARBA" id="ARBA00016065"/>
    </source>
</evidence>
<evidence type="ECO:0000313" key="14">
    <source>
        <dbReference type="Proteomes" id="UP000247409"/>
    </source>
</evidence>
<evidence type="ECO:0000256" key="11">
    <source>
        <dbReference type="PIRNR" id="PIRNR017126"/>
    </source>
</evidence>
<dbReference type="InterPro" id="IPR022816">
    <property type="entry name" value="Condensin_barren_su2"/>
</dbReference>
<feature type="region of interest" description="Disordered" evidence="12">
    <location>
        <begin position="209"/>
        <end position="243"/>
    </location>
</feature>
<dbReference type="OrthoDB" id="362021at2759"/>